<dbReference type="PANTHER" id="PTHR47245">
    <property type="entry name" value="PEPTIDYLPROLYL ISOMERASE"/>
    <property type="match status" value="1"/>
</dbReference>
<dbReference type="InterPro" id="IPR027304">
    <property type="entry name" value="Trigger_fact/SurA_dom_sf"/>
</dbReference>
<evidence type="ECO:0000259" key="6">
    <source>
        <dbReference type="PROSITE" id="PS50198"/>
    </source>
</evidence>
<feature type="domain" description="PpiC" evidence="6">
    <location>
        <begin position="93"/>
        <end position="194"/>
    </location>
</feature>
<evidence type="ECO:0000256" key="4">
    <source>
        <dbReference type="ARBA" id="ARBA00023110"/>
    </source>
</evidence>
<reference evidence="8" key="1">
    <citation type="journal article" date="2019" name="Int. J. Syst. Evol. Microbiol.">
        <title>The Global Catalogue of Microorganisms (GCM) 10K type strain sequencing project: providing services to taxonomists for standard genome sequencing and annotation.</title>
        <authorList>
            <consortium name="The Broad Institute Genomics Platform"/>
            <consortium name="The Broad Institute Genome Sequencing Center for Infectious Disease"/>
            <person name="Wu L."/>
            <person name="Ma J."/>
        </authorList>
    </citation>
    <scope>NUCLEOTIDE SEQUENCE [LARGE SCALE GENOMIC DNA]</scope>
    <source>
        <strain evidence="8">JCM 16240</strain>
    </source>
</reference>
<accession>A0ABP3CWM5</accession>
<sequence>MQMITVNDTLITEDEILAEVPRHQRESNPRLAAGQELVLRVLCRQRAAELDLSAEDDDALLEAVLAHDVRTPQADEASCRRYYEQHPDEFREGDRVEAWHILFQATSGLDVQKLRARANGVLAELHREGLGAFAAFARSYSNCPTGAGGGALGELSRGEMVPEFERAIFALPEYTLGGELVETRFGFHIVRTGRKTEGRALPFESVHERLAAWLEESSRRRAVHQYLKQLVGAARIEGIPMPGADSPLVQ</sequence>
<proteinExistence type="inferred from homology"/>
<dbReference type="Pfam" id="PF00639">
    <property type="entry name" value="Rotamase"/>
    <property type="match status" value="1"/>
</dbReference>
<evidence type="ECO:0000256" key="1">
    <source>
        <dbReference type="ARBA" id="ARBA00000971"/>
    </source>
</evidence>
<dbReference type="EMBL" id="BAAAFN010000004">
    <property type="protein sequence ID" value="GAA0217215.1"/>
    <property type="molecule type" value="Genomic_DNA"/>
</dbReference>
<dbReference type="GO" id="GO:0016853">
    <property type="term" value="F:isomerase activity"/>
    <property type="evidence" value="ECO:0007669"/>
    <property type="project" value="UniProtKB-KW"/>
</dbReference>
<keyword evidence="5 7" id="KW-0413">Isomerase</keyword>
<comment type="catalytic activity">
    <reaction evidence="1">
        <text>[protein]-peptidylproline (omega=180) = [protein]-peptidylproline (omega=0)</text>
        <dbReference type="Rhea" id="RHEA:16237"/>
        <dbReference type="Rhea" id="RHEA-COMP:10747"/>
        <dbReference type="Rhea" id="RHEA-COMP:10748"/>
        <dbReference type="ChEBI" id="CHEBI:83833"/>
        <dbReference type="ChEBI" id="CHEBI:83834"/>
        <dbReference type="EC" id="5.2.1.8"/>
    </reaction>
</comment>
<dbReference type="InterPro" id="IPR000297">
    <property type="entry name" value="PPIase_PpiC"/>
</dbReference>
<dbReference type="RefSeq" id="WP_343819676.1">
    <property type="nucleotide sequence ID" value="NZ_BAAAFN010000004.1"/>
</dbReference>
<comment type="caution">
    <text evidence="7">The sequence shown here is derived from an EMBL/GenBank/DDBJ whole genome shotgun (WGS) entry which is preliminary data.</text>
</comment>
<dbReference type="SUPFAM" id="SSF109998">
    <property type="entry name" value="Triger factor/SurA peptide-binding domain-like"/>
    <property type="match status" value="1"/>
</dbReference>
<dbReference type="PROSITE" id="PS50198">
    <property type="entry name" value="PPIC_PPIASE_2"/>
    <property type="match status" value="1"/>
</dbReference>
<comment type="similarity">
    <text evidence="2">Belongs to the PpiC/parvulin rotamase family.</text>
</comment>
<protein>
    <recommendedName>
        <fullName evidence="3">peptidylprolyl isomerase</fullName>
        <ecNumber evidence="3">5.2.1.8</ecNumber>
    </recommendedName>
</protein>
<evidence type="ECO:0000313" key="8">
    <source>
        <dbReference type="Proteomes" id="UP001501176"/>
    </source>
</evidence>
<dbReference type="SUPFAM" id="SSF54534">
    <property type="entry name" value="FKBP-like"/>
    <property type="match status" value="1"/>
</dbReference>
<dbReference type="InterPro" id="IPR046357">
    <property type="entry name" value="PPIase_dom_sf"/>
</dbReference>
<keyword evidence="8" id="KW-1185">Reference proteome</keyword>
<evidence type="ECO:0000256" key="2">
    <source>
        <dbReference type="ARBA" id="ARBA00007656"/>
    </source>
</evidence>
<keyword evidence="4 5" id="KW-0697">Rotamase</keyword>
<dbReference type="Gene3D" id="3.10.50.40">
    <property type="match status" value="1"/>
</dbReference>
<name>A0ABP3CWM5_9BURK</name>
<dbReference type="Proteomes" id="UP001501176">
    <property type="component" value="Unassembled WGS sequence"/>
</dbReference>
<evidence type="ECO:0000256" key="3">
    <source>
        <dbReference type="ARBA" id="ARBA00013194"/>
    </source>
</evidence>
<evidence type="ECO:0000313" key="7">
    <source>
        <dbReference type="EMBL" id="GAA0217215.1"/>
    </source>
</evidence>
<dbReference type="EC" id="5.2.1.8" evidence="3"/>
<organism evidence="7 8">
    <name type="scientific">Castellaniella daejeonensis</name>
    <dbReference type="NCBI Taxonomy" id="659013"/>
    <lineage>
        <taxon>Bacteria</taxon>
        <taxon>Pseudomonadati</taxon>
        <taxon>Pseudomonadota</taxon>
        <taxon>Betaproteobacteria</taxon>
        <taxon>Burkholderiales</taxon>
        <taxon>Alcaligenaceae</taxon>
        <taxon>Castellaniella</taxon>
    </lineage>
</organism>
<dbReference type="PANTHER" id="PTHR47245:SF2">
    <property type="entry name" value="PEPTIDYL-PROLYL CIS-TRANS ISOMERASE HP_0175-RELATED"/>
    <property type="match status" value="1"/>
</dbReference>
<evidence type="ECO:0000256" key="5">
    <source>
        <dbReference type="PROSITE-ProRule" id="PRU00278"/>
    </source>
</evidence>
<dbReference type="InterPro" id="IPR050245">
    <property type="entry name" value="PrsA_foldase"/>
</dbReference>
<gene>
    <name evidence="7" type="ORF">GCM10009125_02710</name>
</gene>